<organism evidence="2 3">
    <name type="scientific">Dysgonomonas mossii DSM 22836</name>
    <dbReference type="NCBI Taxonomy" id="742767"/>
    <lineage>
        <taxon>Bacteria</taxon>
        <taxon>Pseudomonadati</taxon>
        <taxon>Bacteroidota</taxon>
        <taxon>Bacteroidia</taxon>
        <taxon>Bacteroidales</taxon>
        <taxon>Dysgonomonadaceae</taxon>
        <taxon>Dysgonomonas</taxon>
    </lineage>
</organism>
<dbReference type="HOGENOM" id="CLU_080920_0_0_10"/>
<dbReference type="Proteomes" id="UP000006420">
    <property type="component" value="Unassembled WGS sequence"/>
</dbReference>
<dbReference type="Pfam" id="PF13586">
    <property type="entry name" value="DDE_Tnp_1_2"/>
    <property type="match status" value="1"/>
</dbReference>
<dbReference type="AlphaFoldDB" id="F8X120"/>
<keyword evidence="3" id="KW-1185">Reference proteome</keyword>
<dbReference type="STRING" id="742767.HMPREF9456_01565"/>
<protein>
    <submittedName>
        <fullName evidence="2">Transposase</fullName>
    </submittedName>
</protein>
<dbReference type="eggNOG" id="COG3293">
    <property type="taxonomic scope" value="Bacteria"/>
</dbReference>
<feature type="domain" description="Transposase DDE" evidence="1">
    <location>
        <begin position="82"/>
        <end position="169"/>
    </location>
</feature>
<gene>
    <name evidence="2" type="ORF">HMPREF9456_01565</name>
</gene>
<dbReference type="InterPro" id="IPR025668">
    <property type="entry name" value="Tnp_DDE_dom"/>
</dbReference>
<proteinExistence type="predicted"/>
<accession>F8X120</accession>
<sequence length="178" mass="20499">MDLSSCDIDASHSPALRGGEQVAYQSRKSKKTTNALYFRLPLAISSPIAGNHHDLYNIKESLNELFTTLKLVGLNLDGLFINADSGFDSKEFRDTCNEHRIFANVNFNSRNGNVSDTDLLDKRLYNERYSIERTNAWIDSFRTLLNRFEKTVSSWKSFNYITFIVIFLRKINNNKKSK</sequence>
<dbReference type="EMBL" id="ADLW01000006">
    <property type="protein sequence ID" value="EGK03498.1"/>
    <property type="molecule type" value="Genomic_DNA"/>
</dbReference>
<comment type="caution">
    <text evidence="2">The sequence shown here is derived from an EMBL/GenBank/DDBJ whole genome shotgun (WGS) entry which is preliminary data.</text>
</comment>
<evidence type="ECO:0000313" key="3">
    <source>
        <dbReference type="Proteomes" id="UP000006420"/>
    </source>
</evidence>
<evidence type="ECO:0000259" key="1">
    <source>
        <dbReference type="Pfam" id="PF13586"/>
    </source>
</evidence>
<name>F8X120_9BACT</name>
<reference evidence="2 3" key="1">
    <citation type="submission" date="2011-04" db="EMBL/GenBank/DDBJ databases">
        <title>The Genome Sequence of Dysgonomonas mossii DSM 22836.</title>
        <authorList>
            <consortium name="The Broad Institute Genome Sequencing Platform"/>
            <person name="Earl A."/>
            <person name="Ward D."/>
            <person name="Feldgarden M."/>
            <person name="Gevers D."/>
            <person name="Pudlo N."/>
            <person name="Martens E."/>
            <person name="Allen-Vercoe E."/>
            <person name="Young S.K."/>
            <person name="Zeng Q."/>
            <person name="Gargeya S."/>
            <person name="Fitzgerald M."/>
            <person name="Haas B."/>
            <person name="Abouelleil A."/>
            <person name="Alvarado L."/>
            <person name="Arachchi H.M."/>
            <person name="Berlin A."/>
            <person name="Brown A."/>
            <person name="Chapman S.B."/>
            <person name="Chen Z."/>
            <person name="Dunbar C."/>
            <person name="Freedman E."/>
            <person name="Gearin G."/>
            <person name="Gellesch M."/>
            <person name="Goldberg J."/>
            <person name="Griggs A."/>
            <person name="Gujja S."/>
            <person name="Heiman D."/>
            <person name="Howarth C."/>
            <person name="Larson L."/>
            <person name="Lui A."/>
            <person name="MacDonald P.J.P."/>
            <person name="Mehta T."/>
            <person name="Montmayeur A."/>
            <person name="Murphy C."/>
            <person name="Neiman D."/>
            <person name="Pearson M."/>
            <person name="Priest M."/>
            <person name="Roberts A."/>
            <person name="Saif S."/>
            <person name="Shea T."/>
            <person name="Shenoy N."/>
            <person name="Sisk P."/>
            <person name="Stolte C."/>
            <person name="Sykes S."/>
            <person name="Yandava C."/>
            <person name="Wortman J."/>
            <person name="Nusbaum C."/>
            <person name="Birren B."/>
        </authorList>
    </citation>
    <scope>NUCLEOTIDE SEQUENCE [LARGE SCALE GENOMIC DNA]</scope>
    <source>
        <strain evidence="2 3">DSM 22836</strain>
    </source>
</reference>
<evidence type="ECO:0000313" key="2">
    <source>
        <dbReference type="EMBL" id="EGK03498.1"/>
    </source>
</evidence>